<evidence type="ECO:0000256" key="1">
    <source>
        <dbReference type="ARBA" id="ARBA00007090"/>
    </source>
</evidence>
<reference evidence="22 23" key="1">
    <citation type="submission" date="2020-07" db="EMBL/GenBank/DDBJ databases">
        <title>Genomic Encyclopedia of Type Strains, Phase IV (KMG-IV): sequencing the most valuable type-strain genomes for metagenomic binning, comparative biology and taxonomic classification.</title>
        <authorList>
            <person name="Goeker M."/>
        </authorList>
    </citation>
    <scope>NUCLEOTIDE SEQUENCE [LARGE SCALE GENOMIC DNA]</scope>
    <source>
        <strain evidence="22 23">DSM 25220</strain>
    </source>
</reference>
<keyword evidence="22" id="KW-0012">Acyltransferase</keyword>
<evidence type="ECO:0000256" key="9">
    <source>
        <dbReference type="ARBA" id="ARBA00022801"/>
    </source>
</evidence>
<dbReference type="InterPro" id="IPR012338">
    <property type="entry name" value="Beta-lactam/transpept-like"/>
</dbReference>
<evidence type="ECO:0000256" key="4">
    <source>
        <dbReference type="ARBA" id="ARBA00022645"/>
    </source>
</evidence>
<evidence type="ECO:0000256" key="11">
    <source>
        <dbReference type="ARBA" id="ARBA00022984"/>
    </source>
</evidence>
<keyword evidence="4" id="KW-0121">Carboxypeptidase</keyword>
<gene>
    <name evidence="22" type="ORF">HNQ85_000741</name>
</gene>
<dbReference type="GO" id="GO:0008360">
    <property type="term" value="P:regulation of cell shape"/>
    <property type="evidence" value="ECO:0007669"/>
    <property type="project" value="UniProtKB-KW"/>
</dbReference>
<dbReference type="PANTHER" id="PTHR32282:SF32">
    <property type="entry name" value="PENICILLIN-BINDING PROTEIN 2A"/>
    <property type="match status" value="1"/>
</dbReference>
<evidence type="ECO:0000256" key="14">
    <source>
        <dbReference type="ARBA" id="ARBA00023268"/>
    </source>
</evidence>
<dbReference type="GO" id="GO:0030288">
    <property type="term" value="C:outer membrane-bounded periplasmic space"/>
    <property type="evidence" value="ECO:0007669"/>
    <property type="project" value="TreeGrafter"/>
</dbReference>
<comment type="similarity">
    <text evidence="1">In the C-terminal section; belongs to the transpeptidase family.</text>
</comment>
<keyword evidence="12 19" id="KW-1133">Transmembrane helix</keyword>
<dbReference type="Gene3D" id="3.40.710.10">
    <property type="entry name" value="DD-peptidase/beta-lactamase superfamily"/>
    <property type="match status" value="1"/>
</dbReference>
<dbReference type="Pfam" id="PF00912">
    <property type="entry name" value="Transgly"/>
    <property type="match status" value="1"/>
</dbReference>
<dbReference type="Pfam" id="PF00905">
    <property type="entry name" value="Transpeptidase"/>
    <property type="match status" value="1"/>
</dbReference>
<feature type="compositionally biased region" description="Basic residues" evidence="18">
    <location>
        <begin position="653"/>
        <end position="677"/>
    </location>
</feature>
<evidence type="ECO:0000256" key="16">
    <source>
        <dbReference type="ARBA" id="ARBA00034000"/>
    </source>
</evidence>
<keyword evidence="3" id="KW-1003">Cell membrane</keyword>
<feature type="region of interest" description="Disordered" evidence="18">
    <location>
        <begin position="632"/>
        <end position="677"/>
    </location>
</feature>
<comment type="catalytic activity">
    <reaction evidence="17">
        <text>[GlcNAc-(1-&gt;4)-Mur2Ac(oyl-L-Ala-gamma-D-Glu-L-Lys-D-Ala-D-Ala)](n)-di-trans,octa-cis-undecaprenyl diphosphate + beta-D-GlcNAc-(1-&gt;4)-Mur2Ac(oyl-L-Ala-gamma-D-Glu-L-Lys-D-Ala-D-Ala)-di-trans,octa-cis-undecaprenyl diphosphate = [GlcNAc-(1-&gt;4)-Mur2Ac(oyl-L-Ala-gamma-D-Glu-L-Lys-D-Ala-D-Ala)](n+1)-di-trans,octa-cis-undecaprenyl diphosphate + di-trans,octa-cis-undecaprenyl diphosphate + H(+)</text>
        <dbReference type="Rhea" id="RHEA:23708"/>
        <dbReference type="Rhea" id="RHEA-COMP:9602"/>
        <dbReference type="Rhea" id="RHEA-COMP:9603"/>
        <dbReference type="ChEBI" id="CHEBI:15378"/>
        <dbReference type="ChEBI" id="CHEBI:58405"/>
        <dbReference type="ChEBI" id="CHEBI:60033"/>
        <dbReference type="ChEBI" id="CHEBI:78435"/>
        <dbReference type="EC" id="2.4.99.28"/>
    </reaction>
</comment>
<feature type="compositionally biased region" description="Basic and acidic residues" evidence="18">
    <location>
        <begin position="632"/>
        <end position="652"/>
    </location>
</feature>
<dbReference type="InterPro" id="IPR001460">
    <property type="entry name" value="PCN-bd_Tpept"/>
</dbReference>
<evidence type="ECO:0000256" key="8">
    <source>
        <dbReference type="ARBA" id="ARBA00022692"/>
    </source>
</evidence>
<dbReference type="GO" id="GO:0008955">
    <property type="term" value="F:peptidoglycan glycosyltransferase activity"/>
    <property type="evidence" value="ECO:0007669"/>
    <property type="project" value="UniProtKB-EC"/>
</dbReference>
<keyword evidence="6 22" id="KW-0328">Glycosyltransferase</keyword>
<evidence type="ECO:0000313" key="22">
    <source>
        <dbReference type="EMBL" id="MBA2870483.1"/>
    </source>
</evidence>
<dbReference type="EC" id="2.4.1.129" evidence="22"/>
<dbReference type="EC" id="2.3.2.-" evidence="22"/>
<dbReference type="PANTHER" id="PTHR32282">
    <property type="entry name" value="BINDING PROTEIN TRANSPEPTIDASE, PUTATIVE-RELATED"/>
    <property type="match status" value="1"/>
</dbReference>
<keyword evidence="14" id="KW-0511">Multifunctional enzyme</keyword>
<dbReference type="GO" id="GO:0016746">
    <property type="term" value="F:acyltransferase activity"/>
    <property type="evidence" value="ECO:0007669"/>
    <property type="project" value="UniProtKB-KW"/>
</dbReference>
<dbReference type="Gene3D" id="1.10.3810.10">
    <property type="entry name" value="Biosynthetic peptidoglycan transglycosylase-like"/>
    <property type="match status" value="1"/>
</dbReference>
<dbReference type="InterPro" id="IPR001264">
    <property type="entry name" value="Glyco_trans_51"/>
</dbReference>
<keyword evidence="5" id="KW-0645">Protease</keyword>
<protein>
    <submittedName>
        <fullName evidence="22">Penicillin-binding protein 2A</fullName>
        <ecNumber evidence="22">2.3.2.-</ecNumber>
        <ecNumber evidence="22">2.4.1.129</ecNumber>
    </submittedName>
</protein>
<comment type="catalytic activity">
    <reaction evidence="16">
        <text>Preferential cleavage: (Ac)2-L-Lys-D-Ala-|-D-Ala. Also transpeptidation of peptidyl-alanyl moieties that are N-acyl substituents of D-alanine.</text>
        <dbReference type="EC" id="3.4.16.4"/>
    </reaction>
</comment>
<evidence type="ECO:0000256" key="15">
    <source>
        <dbReference type="ARBA" id="ARBA00023316"/>
    </source>
</evidence>
<evidence type="ECO:0000256" key="13">
    <source>
        <dbReference type="ARBA" id="ARBA00023136"/>
    </source>
</evidence>
<keyword evidence="23" id="KW-1185">Reference proteome</keyword>
<dbReference type="InterPro" id="IPR050396">
    <property type="entry name" value="Glycosyltr_51/Transpeptidase"/>
</dbReference>
<keyword evidence="15" id="KW-0961">Cell wall biogenesis/degradation</keyword>
<evidence type="ECO:0000256" key="3">
    <source>
        <dbReference type="ARBA" id="ARBA00022475"/>
    </source>
</evidence>
<dbReference type="GO" id="GO:0009252">
    <property type="term" value="P:peptidoglycan biosynthetic process"/>
    <property type="evidence" value="ECO:0007669"/>
    <property type="project" value="UniProtKB-KW"/>
</dbReference>
<dbReference type="GO" id="GO:0008658">
    <property type="term" value="F:penicillin binding"/>
    <property type="evidence" value="ECO:0007669"/>
    <property type="project" value="InterPro"/>
</dbReference>
<dbReference type="GO" id="GO:0009002">
    <property type="term" value="F:serine-type D-Ala-D-Ala carboxypeptidase activity"/>
    <property type="evidence" value="ECO:0007669"/>
    <property type="project" value="UniProtKB-EC"/>
</dbReference>
<sequence>MEKSRMFEKKKRKMVRIRKVMMVLMGLFVLGLFAMNFYISKIDIRSLEEALPQPTIIYDREGKMASKLSVSKMEAISINEMPEHLLQAVIAAEDKRFYKHHGIDYQGILRAMWRNVKAGEFVEGGSTITQQLAKNVFLTNEKTLKRKWEEFFIAKKIERTYTKDEILEMYLNRIYFGEGAWGVKKAAEIYFGKDVSKLTVSESALLAGLIKAPSALSPIKHYDQAIERRNLVLSLMKEQGYINEKTFLEAKKEKMVFEKKQLDPYKGKYPYYVDHIIDEAINKYGLTENEVLFGGLHIYTEMDQHIQQAVEEVYKKEALFPESTNDQLLQSGTVLLDAKSGGITALVGGRGEHVFRGFNRATQLKRQPGSTMKPLAVYTPALEEGYRIFDLLKDQPFDFNGYQPKNYDHQYRGTVTMYEAVINSLNVPAVWLLNEIGLHKGIDAVERFGIPLNKEDHYLGLALGGLKEGVSPLQMAEAYSVFPNEGVKTEAHAITKIVDMNGETIAEWEPKSTKVTSKEVAQKMTFMLEGVIEEGTGKRAKMAGRDIVGKTGSTQVPISGVDGVKDQWFVGYSPQLVCAVWLGYDHTDQNHYLKTTSSQTVSVIFREIMSEALKDVPPMSFTYPKLKAEKRQLEKFHEQKKKEKKQKKEMLREKKHPKEKPHKHGKKHGKKDKRKKD</sequence>
<dbReference type="GO" id="GO:0006508">
    <property type="term" value="P:proteolysis"/>
    <property type="evidence" value="ECO:0007669"/>
    <property type="project" value="UniProtKB-KW"/>
</dbReference>
<feature type="transmembrane region" description="Helical" evidence="19">
    <location>
        <begin position="20"/>
        <end position="39"/>
    </location>
</feature>
<keyword evidence="10" id="KW-0133">Cell shape</keyword>
<dbReference type="SUPFAM" id="SSF56601">
    <property type="entry name" value="beta-lactamase/transpeptidase-like"/>
    <property type="match status" value="1"/>
</dbReference>
<dbReference type="AlphaFoldDB" id="A0A7V9YXW7"/>
<accession>A0A7V9YXW7</accession>
<dbReference type="EMBL" id="JACDUU010000001">
    <property type="protein sequence ID" value="MBA2870483.1"/>
    <property type="molecule type" value="Genomic_DNA"/>
</dbReference>
<evidence type="ECO:0000259" key="21">
    <source>
        <dbReference type="Pfam" id="PF00912"/>
    </source>
</evidence>
<evidence type="ECO:0000256" key="12">
    <source>
        <dbReference type="ARBA" id="ARBA00022989"/>
    </source>
</evidence>
<comment type="similarity">
    <text evidence="2">In the N-terminal section; belongs to the glycosyltransferase 51 family.</text>
</comment>
<evidence type="ECO:0000256" key="17">
    <source>
        <dbReference type="ARBA" id="ARBA00049902"/>
    </source>
</evidence>
<dbReference type="NCBIfam" id="TIGR02074">
    <property type="entry name" value="PBP_1a_fam"/>
    <property type="match status" value="1"/>
</dbReference>
<dbReference type="GO" id="GO:0071555">
    <property type="term" value="P:cell wall organization"/>
    <property type="evidence" value="ECO:0007669"/>
    <property type="project" value="UniProtKB-KW"/>
</dbReference>
<evidence type="ECO:0000256" key="2">
    <source>
        <dbReference type="ARBA" id="ARBA00007739"/>
    </source>
</evidence>
<evidence type="ECO:0000256" key="19">
    <source>
        <dbReference type="SAM" id="Phobius"/>
    </source>
</evidence>
<evidence type="ECO:0000256" key="6">
    <source>
        <dbReference type="ARBA" id="ARBA00022676"/>
    </source>
</evidence>
<evidence type="ECO:0000256" key="7">
    <source>
        <dbReference type="ARBA" id="ARBA00022679"/>
    </source>
</evidence>
<evidence type="ECO:0000256" key="5">
    <source>
        <dbReference type="ARBA" id="ARBA00022670"/>
    </source>
</evidence>
<evidence type="ECO:0000256" key="10">
    <source>
        <dbReference type="ARBA" id="ARBA00022960"/>
    </source>
</evidence>
<dbReference type="Proteomes" id="UP000580891">
    <property type="component" value="Unassembled WGS sequence"/>
</dbReference>
<keyword evidence="13 19" id="KW-0472">Membrane</keyword>
<proteinExistence type="inferred from homology"/>
<evidence type="ECO:0000259" key="20">
    <source>
        <dbReference type="Pfam" id="PF00905"/>
    </source>
</evidence>
<organism evidence="22 23">
    <name type="scientific">[Anoxybacillus] calidus</name>
    <dbReference type="NCBI Taxonomy" id="575178"/>
    <lineage>
        <taxon>Bacteria</taxon>
        <taxon>Bacillati</taxon>
        <taxon>Bacillota</taxon>
        <taxon>Bacilli</taxon>
        <taxon>Bacillales</taxon>
        <taxon>Anoxybacillaceae</taxon>
        <taxon>Paranoxybacillus</taxon>
    </lineage>
</organism>
<feature type="domain" description="Glycosyl transferase family 51" evidence="21">
    <location>
        <begin position="63"/>
        <end position="236"/>
    </location>
</feature>
<keyword evidence="8 19" id="KW-0812">Transmembrane</keyword>
<dbReference type="InterPro" id="IPR023346">
    <property type="entry name" value="Lysozyme-like_dom_sf"/>
</dbReference>
<keyword evidence="9" id="KW-0378">Hydrolase</keyword>
<keyword evidence="11" id="KW-0573">Peptidoglycan synthesis</keyword>
<dbReference type="InterPro" id="IPR036950">
    <property type="entry name" value="PBP_transglycosylase"/>
</dbReference>
<dbReference type="RefSeq" id="WP_181536267.1">
    <property type="nucleotide sequence ID" value="NZ_JACDUU010000001.1"/>
</dbReference>
<keyword evidence="7 22" id="KW-0808">Transferase</keyword>
<comment type="caution">
    <text evidence="22">The sequence shown here is derived from an EMBL/GenBank/DDBJ whole genome shotgun (WGS) entry which is preliminary data.</text>
</comment>
<feature type="domain" description="Penicillin-binding protein transpeptidase" evidence="20">
    <location>
        <begin position="333"/>
        <end position="609"/>
    </location>
</feature>
<name>A0A7V9YXW7_9BACL</name>
<evidence type="ECO:0000256" key="18">
    <source>
        <dbReference type="SAM" id="MobiDB-lite"/>
    </source>
</evidence>
<dbReference type="SUPFAM" id="SSF53955">
    <property type="entry name" value="Lysozyme-like"/>
    <property type="match status" value="1"/>
</dbReference>
<evidence type="ECO:0000313" key="23">
    <source>
        <dbReference type="Proteomes" id="UP000580891"/>
    </source>
</evidence>
<dbReference type="FunFam" id="1.10.3810.10:FF:000001">
    <property type="entry name" value="Penicillin-binding protein 1A"/>
    <property type="match status" value="1"/>
</dbReference>